<name>A0A7J6GIJ9_CANSA</name>
<feature type="region of interest" description="Disordered" evidence="1">
    <location>
        <begin position="343"/>
        <end position="362"/>
    </location>
</feature>
<evidence type="ECO:0000313" key="3">
    <source>
        <dbReference type="EMBL" id="KAF4382755.1"/>
    </source>
</evidence>
<comment type="caution">
    <text evidence="3">The sequence shown here is derived from an EMBL/GenBank/DDBJ whole genome shotgun (WGS) entry which is preliminary data.</text>
</comment>
<accession>A0A7J6GIJ9</accession>
<gene>
    <name evidence="3" type="ORF">G4B88_021538</name>
</gene>
<dbReference type="AlphaFoldDB" id="A0A7J6GIJ9"/>
<evidence type="ECO:0000256" key="1">
    <source>
        <dbReference type="SAM" id="MobiDB-lite"/>
    </source>
</evidence>
<feature type="domain" description="DUF4283" evidence="2">
    <location>
        <begin position="30"/>
        <end position="110"/>
    </location>
</feature>
<dbReference type="PANTHER" id="PTHR33710:SF71">
    <property type="entry name" value="ENDONUCLEASE_EXONUCLEASE_PHOSPHATASE DOMAIN-CONTAINING PROTEIN"/>
    <property type="match status" value="1"/>
</dbReference>
<proteinExistence type="predicted"/>
<keyword evidence="4" id="KW-1185">Reference proteome</keyword>
<dbReference type="InterPro" id="IPR025558">
    <property type="entry name" value="DUF4283"/>
</dbReference>
<reference evidence="3 4" key="1">
    <citation type="journal article" date="2020" name="bioRxiv">
        <title>Sequence and annotation of 42 cannabis genomes reveals extensive copy number variation in cannabinoid synthesis and pathogen resistance genes.</title>
        <authorList>
            <person name="Mckernan K.J."/>
            <person name="Helbert Y."/>
            <person name="Kane L.T."/>
            <person name="Ebling H."/>
            <person name="Zhang L."/>
            <person name="Liu B."/>
            <person name="Eaton Z."/>
            <person name="Mclaughlin S."/>
            <person name="Kingan S."/>
            <person name="Baybayan P."/>
            <person name="Concepcion G."/>
            <person name="Jordan M."/>
            <person name="Riva A."/>
            <person name="Barbazuk W."/>
            <person name="Harkins T."/>
        </authorList>
    </citation>
    <scope>NUCLEOTIDE SEQUENCE [LARGE SCALE GENOMIC DNA]</scope>
    <source>
        <strain evidence="4">cv. Jamaican Lion 4</strain>
        <tissue evidence="3">Leaf</tissue>
    </source>
</reference>
<protein>
    <recommendedName>
        <fullName evidence="2">DUF4283 domain-containing protein</fullName>
    </recommendedName>
</protein>
<dbReference type="PANTHER" id="PTHR33710">
    <property type="entry name" value="BNAC02G09200D PROTEIN"/>
    <property type="match status" value="1"/>
</dbReference>
<dbReference type="Pfam" id="PF14111">
    <property type="entry name" value="DUF4283"/>
    <property type="match status" value="1"/>
</dbReference>
<evidence type="ECO:0000313" key="4">
    <source>
        <dbReference type="Proteomes" id="UP000583929"/>
    </source>
</evidence>
<evidence type="ECO:0000259" key="2">
    <source>
        <dbReference type="Pfam" id="PF14111"/>
    </source>
</evidence>
<dbReference type="EMBL" id="JAATIQ010000100">
    <property type="protein sequence ID" value="KAF4382755.1"/>
    <property type="molecule type" value="Genomic_DNA"/>
</dbReference>
<organism evidence="3 4">
    <name type="scientific">Cannabis sativa</name>
    <name type="common">Hemp</name>
    <name type="synonym">Marijuana</name>
    <dbReference type="NCBI Taxonomy" id="3483"/>
    <lineage>
        <taxon>Eukaryota</taxon>
        <taxon>Viridiplantae</taxon>
        <taxon>Streptophyta</taxon>
        <taxon>Embryophyta</taxon>
        <taxon>Tracheophyta</taxon>
        <taxon>Spermatophyta</taxon>
        <taxon>Magnoliopsida</taxon>
        <taxon>eudicotyledons</taxon>
        <taxon>Gunneridae</taxon>
        <taxon>Pentapetalae</taxon>
        <taxon>rosids</taxon>
        <taxon>fabids</taxon>
        <taxon>Rosales</taxon>
        <taxon>Cannabaceae</taxon>
        <taxon>Cannabis</taxon>
    </lineage>
</organism>
<dbReference type="SUPFAM" id="SSF56219">
    <property type="entry name" value="DNase I-like"/>
    <property type="match status" value="1"/>
</dbReference>
<sequence>MEDLLDQTGNLRVEDEDGWEVNEERESEVGKSCLLGRFCSNKNMNRNLIRTILGRVWGLAEVDWGVKIKKVTTEASFLIFSFKNESDLSRIVNKSPWMLNNGVLILQRFSKLPSKWEEEMNRFPLMGRVLNLPTKAITKNNMLRLASMAGEVIEIQKEEVTKITVNAAFGAWLKIDDKSLGQKKITANTDAGDNGINFIQPAGSFKGNRELEKFQSVEVKTWNSGHTSGGIQESDSTPRITNQNSLRGEVPISKTSFPFEFVNLMDNFDAKRVGKDFEKEGGSGVKRRADSCEIWNRGTGLVNETGKRFHREDKGVQERSEVLVSNKGEEWIDIPITLDRSFGSEKSGQKGGRKKRVVAKKNGQEARKSRFTGFYGSPDPGGRKFTWQLMERLRDLIQGAWVCGGDFNEVLKVEEKKGGCLKNDSQIRDFQRAISYCNFKEIRMSVGEFTWCNGGQQSLVFEKLDRVMANTKWIQSFCESSVTLLPWWSSDHRPMILTFSHVKDQANKTSNWRSRFHYEQAWAEEEDCGRIVESVWLDNSNWGSPQGVRGREWNIETLKETMHEDDIPWILGIQTRKDGGEDDRIRIKITLKTSQLRRVEDGQALR</sequence>
<dbReference type="Gene3D" id="3.60.10.10">
    <property type="entry name" value="Endonuclease/exonuclease/phosphatase"/>
    <property type="match status" value="1"/>
</dbReference>
<dbReference type="InterPro" id="IPR036691">
    <property type="entry name" value="Endo/exonu/phosph_ase_sf"/>
</dbReference>
<dbReference type="Proteomes" id="UP000583929">
    <property type="component" value="Unassembled WGS sequence"/>
</dbReference>